<keyword evidence="7" id="KW-0547">Nucleotide-binding</keyword>
<feature type="transmembrane region" description="Helical" evidence="15">
    <location>
        <begin position="293"/>
        <end position="318"/>
    </location>
</feature>
<feature type="transmembrane region" description="Helical" evidence="15">
    <location>
        <begin position="54"/>
        <end position="72"/>
    </location>
</feature>
<evidence type="ECO:0000256" key="2">
    <source>
        <dbReference type="ARBA" id="ARBA00007577"/>
    </source>
</evidence>
<evidence type="ECO:0000259" key="17">
    <source>
        <dbReference type="PROSITE" id="PS50929"/>
    </source>
</evidence>
<feature type="transmembrane region" description="Helical" evidence="15">
    <location>
        <begin position="114"/>
        <end position="138"/>
    </location>
</feature>
<dbReference type="InterPro" id="IPR017871">
    <property type="entry name" value="ABC_transporter-like_CS"/>
</dbReference>
<feature type="domain" description="ABC transmembrane type-1" evidence="17">
    <location>
        <begin position="699"/>
        <end position="985"/>
    </location>
</feature>
<dbReference type="PROSITE" id="PS50929">
    <property type="entry name" value="ABC_TM1F"/>
    <property type="match status" value="2"/>
</dbReference>
<evidence type="ECO:0000256" key="3">
    <source>
        <dbReference type="ARBA" id="ARBA00012191"/>
    </source>
</evidence>
<dbReference type="FunFam" id="3.40.50.300:FF:000205">
    <property type="entry name" value="ABC transporter B family member 4"/>
    <property type="match status" value="1"/>
</dbReference>
<evidence type="ECO:0000256" key="13">
    <source>
        <dbReference type="ARBA" id="ARBA00034018"/>
    </source>
</evidence>
<dbReference type="InterPro" id="IPR003439">
    <property type="entry name" value="ABC_transporter-like_ATP-bd"/>
</dbReference>
<feature type="transmembrane region" description="Helical" evidence="15">
    <location>
        <begin position="214"/>
        <end position="235"/>
    </location>
</feature>
<feature type="transmembrane region" description="Helical" evidence="15">
    <location>
        <begin position="330"/>
        <end position="349"/>
    </location>
</feature>
<proteinExistence type="evidence at transcript level"/>
<dbReference type="GO" id="GO:0016887">
    <property type="term" value="F:ATP hydrolysis activity"/>
    <property type="evidence" value="ECO:0007669"/>
    <property type="project" value="InterPro"/>
</dbReference>
<dbReference type="GO" id="GO:0017085">
    <property type="term" value="P:response to insecticide"/>
    <property type="evidence" value="ECO:0007669"/>
    <property type="project" value="UniProtKB-ARBA"/>
</dbReference>
<dbReference type="FunFam" id="1.20.1560.10:FF:000018">
    <property type="entry name" value="ATP-binding cassette subfamily B member 11"/>
    <property type="match status" value="1"/>
</dbReference>
<feature type="transmembrane region" description="Helical" evidence="15">
    <location>
        <begin position="925"/>
        <end position="950"/>
    </location>
</feature>
<organism evidence="18">
    <name type="scientific">Chrysochus auratus</name>
    <name type="common">Dogbane leaf beetle</name>
    <name type="synonym">Chrysomela auratus</name>
    <dbReference type="NCBI Taxonomy" id="131619"/>
    <lineage>
        <taxon>Eukaryota</taxon>
        <taxon>Metazoa</taxon>
        <taxon>Ecdysozoa</taxon>
        <taxon>Arthropoda</taxon>
        <taxon>Hexapoda</taxon>
        <taxon>Insecta</taxon>
        <taxon>Pterygota</taxon>
        <taxon>Neoptera</taxon>
        <taxon>Endopterygota</taxon>
        <taxon>Coleoptera</taxon>
        <taxon>Polyphaga</taxon>
        <taxon>Cucujiformia</taxon>
        <taxon>Chrysomeloidea</taxon>
        <taxon>Chrysomelidae</taxon>
        <taxon>Eumolpinae</taxon>
        <taxon>Chrysochus</taxon>
    </lineage>
</organism>
<feature type="transmembrane region" description="Helical" evidence="15">
    <location>
        <begin position="962"/>
        <end position="984"/>
    </location>
</feature>
<feature type="transmembrane region" description="Helical" evidence="15">
    <location>
        <begin position="845"/>
        <end position="862"/>
    </location>
</feature>
<dbReference type="Gene3D" id="1.20.1560.10">
    <property type="entry name" value="ABC transporter type 1, transmembrane domain"/>
    <property type="match status" value="1"/>
</dbReference>
<comment type="similarity">
    <text evidence="2">Belongs to the ABC transporter superfamily. ABCB family. Multidrug resistance exporter (TC 3.A.1.201) subfamily.</text>
</comment>
<dbReference type="CDD" id="cd18578">
    <property type="entry name" value="ABC_6TM_Pgp_ABCB1_D2_like"/>
    <property type="match status" value="1"/>
</dbReference>
<keyword evidence="6" id="KW-0677">Repeat</keyword>
<protein>
    <recommendedName>
        <fullName evidence="3">ABC-type xenobiotic transporter</fullName>
        <ecNumber evidence="3">7.6.2.2</ecNumber>
    </recommendedName>
</protein>
<evidence type="ECO:0000256" key="11">
    <source>
        <dbReference type="ARBA" id="ARBA00023136"/>
    </source>
</evidence>
<dbReference type="SMR" id="A0A7G2A9Y0"/>
<dbReference type="Pfam" id="PF00005">
    <property type="entry name" value="ABC_tran"/>
    <property type="match status" value="2"/>
</dbReference>
<dbReference type="CDD" id="cd03249">
    <property type="entry name" value="ABC_MTABC3_MDL1_MDL2"/>
    <property type="match status" value="2"/>
</dbReference>
<evidence type="ECO:0000259" key="16">
    <source>
        <dbReference type="PROSITE" id="PS50893"/>
    </source>
</evidence>
<dbReference type="SMART" id="SM00382">
    <property type="entry name" value="AAA"/>
    <property type="match status" value="2"/>
</dbReference>
<dbReference type="GO" id="GO:0005524">
    <property type="term" value="F:ATP binding"/>
    <property type="evidence" value="ECO:0007669"/>
    <property type="project" value="UniProtKB-KW"/>
</dbReference>
<feature type="transmembrane region" description="Helical" evidence="15">
    <location>
        <begin position="822"/>
        <end position="839"/>
    </location>
</feature>
<feature type="region of interest" description="Disordered" evidence="14">
    <location>
        <begin position="1"/>
        <end position="32"/>
    </location>
</feature>
<feature type="transmembrane region" description="Helical" evidence="15">
    <location>
        <begin position="698"/>
        <end position="723"/>
    </location>
</feature>
<comment type="catalytic activity">
    <reaction evidence="13">
        <text>ATP + H2O + xenobioticSide 1 = ADP + phosphate + xenobioticSide 2.</text>
        <dbReference type="EC" id="7.6.2.2"/>
    </reaction>
</comment>
<feature type="transmembrane region" description="Helical" evidence="15">
    <location>
        <begin position="743"/>
        <end position="766"/>
    </location>
</feature>
<dbReference type="InterPro" id="IPR027417">
    <property type="entry name" value="P-loop_NTPase"/>
</dbReference>
<dbReference type="AlphaFoldDB" id="A0A7G2A9Y0"/>
<evidence type="ECO:0000256" key="15">
    <source>
        <dbReference type="SAM" id="Phobius"/>
    </source>
</evidence>
<keyword evidence="9" id="KW-1278">Translocase</keyword>
<keyword evidence="10 15" id="KW-1133">Transmembrane helix</keyword>
<name>A0A7G2A9Y0_CHRAA</name>
<dbReference type="PANTHER" id="PTHR43394:SF27">
    <property type="entry name" value="ATP-DEPENDENT TRANSLOCASE ABCB1-LIKE"/>
    <property type="match status" value="1"/>
</dbReference>
<dbReference type="GO" id="GO:0008559">
    <property type="term" value="F:ABC-type xenobiotic transporter activity"/>
    <property type="evidence" value="ECO:0007669"/>
    <property type="project" value="UniProtKB-EC"/>
</dbReference>
<keyword evidence="5 15" id="KW-0812">Transmembrane</keyword>
<keyword evidence="11 15" id="KW-0472">Membrane</keyword>
<evidence type="ECO:0000313" key="18">
    <source>
        <dbReference type="EMBL" id="CAD1918045.1"/>
    </source>
</evidence>
<dbReference type="PROSITE" id="PS50893">
    <property type="entry name" value="ABC_TRANSPORTER_2"/>
    <property type="match status" value="2"/>
</dbReference>
<dbReference type="FunFam" id="1.20.1560.10:FF:000009">
    <property type="entry name" value="ABC transporter B family member 1"/>
    <property type="match status" value="1"/>
</dbReference>
<feature type="domain" description="ABC transporter" evidence="16">
    <location>
        <begin position="398"/>
        <end position="634"/>
    </location>
</feature>
<dbReference type="PANTHER" id="PTHR43394">
    <property type="entry name" value="ATP-DEPENDENT PERMEASE MDL1, MITOCHONDRIAL"/>
    <property type="match status" value="1"/>
</dbReference>
<feature type="transmembrane region" description="Helical" evidence="15">
    <location>
        <begin position="190"/>
        <end position="208"/>
    </location>
</feature>
<comment type="subcellular location">
    <subcellularLocation>
        <location evidence="1">Membrane</location>
        <topology evidence="1">Multi-pass membrane protein</topology>
    </subcellularLocation>
</comment>
<dbReference type="GO" id="GO:0005743">
    <property type="term" value="C:mitochondrial inner membrane"/>
    <property type="evidence" value="ECO:0007669"/>
    <property type="project" value="TreeGrafter"/>
</dbReference>
<reference evidence="18" key="1">
    <citation type="submission" date="2020-07" db="EMBL/GenBank/DDBJ databases">
        <authorList>
            <person name="Dobler S."/>
        </authorList>
    </citation>
    <scope>NUCLEOTIDE SEQUENCE</scope>
</reference>
<evidence type="ECO:0000256" key="9">
    <source>
        <dbReference type="ARBA" id="ARBA00022967"/>
    </source>
</evidence>
<dbReference type="GO" id="GO:0097254">
    <property type="term" value="P:renal tubular secretion"/>
    <property type="evidence" value="ECO:0007669"/>
    <property type="project" value="UniProtKB-ARBA"/>
</dbReference>
<dbReference type="SUPFAM" id="SSF90123">
    <property type="entry name" value="ABC transporter transmembrane region"/>
    <property type="match status" value="2"/>
</dbReference>
<dbReference type="EC" id="7.6.2.2" evidence="3"/>
<dbReference type="InterPro" id="IPR039421">
    <property type="entry name" value="Type_1_exporter"/>
</dbReference>
<keyword evidence="12" id="KW-0325">Glycoprotein</keyword>
<evidence type="ECO:0000256" key="1">
    <source>
        <dbReference type="ARBA" id="ARBA00004141"/>
    </source>
</evidence>
<feature type="domain" description="ABC transporter" evidence="16">
    <location>
        <begin position="1019"/>
        <end position="1257"/>
    </location>
</feature>
<dbReference type="Pfam" id="PF00664">
    <property type="entry name" value="ABC_membrane"/>
    <property type="match status" value="2"/>
</dbReference>
<dbReference type="InterPro" id="IPR036640">
    <property type="entry name" value="ABC1_TM_sf"/>
</dbReference>
<keyword evidence="8" id="KW-0067">ATP-binding</keyword>
<feature type="domain" description="ABC transmembrane type-1" evidence="17">
    <location>
        <begin position="57"/>
        <end position="361"/>
    </location>
</feature>
<sequence length="1259" mass="139025">MDDQQIKNKDKNKSPLDVEFVKSEEEEKEGQNVDDTKTYSFIQMFRYSTKLDRFLLFIGTVASLATGGAQPLNAIYFGDLTESIIIYSTIINSNASIVELDAATEDFMASVRNFALMNSLIGVFILICSYISIATFNYTTMRQVLKIRSLYLQKILNQDVSWYDMRQTGDFASKMSEDIYKYEDGIGEKIPMFMSFQATFIVAMIVAFVRGWELALICLTSLPASLIALGIVSFISTKLTKKELDAYSEAGTIAEEALSAIRTVVAFGGQEKEATRYDEKLVFARKNNIRRSLFTGLNMGILWFIIYASYGLALWYGIGLILRDKYEANPIYTVSTMITVFFSVMNGSMSVGMSSPYIEAFGISRGAGSKLFTIIDKEPVINLSKGKGQQLNNLKGNITFKKVDFHYPSRKDVPILKGLDLEISSGEIVGLVGGSGCGKSTVVQLIQRFYDPISGEIQLDGKNLNELDLTWLRNNIGVVGQEPVLFGTTIRENIKYGFPAATDEDIIKAAKGANAHIFIKKLPHGYDTLVGERGTQLSGGQKQRIAIARALVRNPSILLLDEATSALDNASEKKVQEALDSASKKCTTIIVAHRLSTIRGANKIVVLSEGKVVEQGTHDKLMSLKSEYYKLVTAQVQSKAAVDASGKNEVIEEVDEDDFDDEQRKSILKLSEEEEEETQVETSFFEIVKLNAPEWKSIVVGSISSAVIGCSMPVFSILFGDIMGVLNNPDEDYVRSESNKFSGLFVAVGGVMLIVAFLQIYLFGVAGENMTARIRSQLFRAMLKQEIGFFDRKENGVGAICAKLSGDASNIQGATGQRVGSVFQNIATLFLALGLSLYYEWKLGLLTAAFAPLMIVVLYMEIRNTEGLNDKRDKTLQAATKIAVEAVGNVRTVASLCLEPNFHKMYMEELIPLYKISVKTVHWRGAVFGLSRSIMFFAYSACMFYGGYLIKDGVPYDRVFKVSQALILGTMSIASSLAFTPNFSRGLKAARNVKQFLSRIPGIQDQTNATRKPEVRGNVQYSNIYFSYPTRKEIPVLKGLDLQVLQGKTVALVGESGCGKSTIIQLIERFYDPDRGDVSVDNENIKNIKLSSLRSHLGIVSQEPNLFSKTIAENIAYGDNCRILNKGEIINAAKSANIHNFISSLPLGYETKLGEKGTQLSGGQKQRIAIARALVRDPKILLLDEATSALDIGSEKIVQEALDSAKVGRTCITIAHRLTTIQDADLICVIDRGTVAESGTHKELLEKNGLYYRLQTMKK</sequence>
<dbReference type="GO" id="GO:0090374">
    <property type="term" value="P:oligopeptide export from mitochondrion"/>
    <property type="evidence" value="ECO:0007669"/>
    <property type="project" value="TreeGrafter"/>
</dbReference>
<dbReference type="Gene3D" id="3.40.50.300">
    <property type="entry name" value="P-loop containing nucleotide triphosphate hydrolases"/>
    <property type="match status" value="2"/>
</dbReference>
<dbReference type="EMBL" id="LR862434">
    <property type="protein sequence ID" value="CAD1918045.1"/>
    <property type="molecule type" value="mRNA"/>
</dbReference>
<evidence type="ECO:0000256" key="4">
    <source>
        <dbReference type="ARBA" id="ARBA00022448"/>
    </source>
</evidence>
<dbReference type="SUPFAM" id="SSF52540">
    <property type="entry name" value="P-loop containing nucleoside triphosphate hydrolases"/>
    <property type="match status" value="2"/>
</dbReference>
<keyword evidence="4" id="KW-0813">Transport</keyword>
<evidence type="ECO:0000256" key="5">
    <source>
        <dbReference type="ARBA" id="ARBA00022692"/>
    </source>
</evidence>
<evidence type="ECO:0000256" key="8">
    <source>
        <dbReference type="ARBA" id="ARBA00022840"/>
    </source>
</evidence>
<dbReference type="InterPro" id="IPR003593">
    <property type="entry name" value="AAA+_ATPase"/>
</dbReference>
<evidence type="ECO:0000256" key="6">
    <source>
        <dbReference type="ARBA" id="ARBA00022737"/>
    </source>
</evidence>
<dbReference type="CDD" id="cd18577">
    <property type="entry name" value="ABC_6TM_Pgp_ABCB1_D1_like"/>
    <property type="match status" value="1"/>
</dbReference>
<evidence type="ECO:0000256" key="10">
    <source>
        <dbReference type="ARBA" id="ARBA00022989"/>
    </source>
</evidence>
<dbReference type="PROSITE" id="PS00211">
    <property type="entry name" value="ABC_TRANSPORTER_1"/>
    <property type="match status" value="2"/>
</dbReference>
<evidence type="ECO:0000256" key="12">
    <source>
        <dbReference type="ARBA" id="ARBA00023180"/>
    </source>
</evidence>
<dbReference type="FunFam" id="3.40.50.300:FF:000479">
    <property type="entry name" value="Multidrug resistance protein 1A"/>
    <property type="match status" value="1"/>
</dbReference>
<dbReference type="InterPro" id="IPR011527">
    <property type="entry name" value="ABC1_TM_dom"/>
</dbReference>
<dbReference type="GO" id="GO:0015421">
    <property type="term" value="F:ABC-type oligopeptide transporter activity"/>
    <property type="evidence" value="ECO:0007669"/>
    <property type="project" value="TreeGrafter"/>
</dbReference>
<accession>A0A7G2A9Y0</accession>
<evidence type="ECO:0000256" key="14">
    <source>
        <dbReference type="SAM" id="MobiDB-lite"/>
    </source>
</evidence>
<evidence type="ECO:0000256" key="7">
    <source>
        <dbReference type="ARBA" id="ARBA00022741"/>
    </source>
</evidence>